<evidence type="ECO:0000313" key="2">
    <source>
        <dbReference type="Proteomes" id="UP000831701"/>
    </source>
</evidence>
<sequence>MEAKDSRRRVWKDGVQSRFFLTDCQKWTQAGTSCLGSRLSSSESRSWFHEDGCVFGPSFPAPSAALTMARLPRTPRDALFPSRRSDESQPEEGLWTGGLGNLCSLIREENLSGQQQLGAGTVGGCFAVGGRRMAFHGAGRQTVCGDLFPGSELGHKYFCVNSSCGAPSTGLSATPCLTGPSAPAGTPRHPAALGGSTGGGAAVPQPYSNPASEVPSPAEMEPDRPIGYGAFGVVWSVTDPRDGRKVALKKMPNVFQNLVSCKRVFRELRMLCFFKHDNVLSALDILQPPQIDCFEEIYVITELMQSDLHKVIVSPQPLTTDHIKVFLYQILRGLKYLHSAGILHRDIKPGNLLVNSNCLLKICDFGLARVEEPDPSRHMTQEVVTQYYRAPEVLMGCRHYGSAIDVWSVGCIFAELLGRRILFQAQSPIQQLDLITDLLGTPPLSALASACEGARAHILRGPHKPAGGVRSLGIKKKRLFFSHRCRCSTCCLTAPMTHEAVHLLCRMLVFDPRRPLPPMYLDEGRLRYHTCMCQCCYSVPSGRVYTRDFEPVAERPFSHSYENSLLSVWQGKELIHRFITEHQQQQGKRVPLCINPQSAAFKTFISALVRLHSSDKVITRVNAVMSALVAAGSVFFPGLFLLSKQALKHMMGWSEGDAAIVSTRLVSSIQAVMASSAGCIIASSCSDVMEDRHWLTDSYILFATPYFAYDIYAMFLCYWHKLQVKGHEEEEQGGVKSTGAAVAGYLRRELLMVLHHVFMVAFCFPASLLWRQGKGDYFQGVLFLAELSTPFVCLGKVLIQYKKQHTLLHKINGGLMLLTFFSCRVLLFPYLYYAYSSSEGELLS</sequence>
<gene>
    <name evidence="1" type="ORF">L3Q82_002613</name>
</gene>
<reference evidence="1" key="1">
    <citation type="submission" date="2022-04" db="EMBL/GenBank/DDBJ databases">
        <title>Jade perch genome.</title>
        <authorList>
            <person name="Chao B."/>
        </authorList>
    </citation>
    <scope>NUCLEOTIDE SEQUENCE</scope>
    <source>
        <strain evidence="1">CB-2022</strain>
    </source>
</reference>
<comment type="caution">
    <text evidence="1">The sequence shown here is derived from an EMBL/GenBank/DDBJ whole genome shotgun (WGS) entry which is preliminary data.</text>
</comment>
<dbReference type="Proteomes" id="UP000831701">
    <property type="component" value="Chromosome 17"/>
</dbReference>
<dbReference type="EMBL" id="CM041547">
    <property type="protein sequence ID" value="KAI3359265.1"/>
    <property type="molecule type" value="Genomic_DNA"/>
</dbReference>
<organism evidence="1 2">
    <name type="scientific">Scortum barcoo</name>
    <name type="common">barcoo grunter</name>
    <dbReference type="NCBI Taxonomy" id="214431"/>
    <lineage>
        <taxon>Eukaryota</taxon>
        <taxon>Metazoa</taxon>
        <taxon>Chordata</taxon>
        <taxon>Craniata</taxon>
        <taxon>Vertebrata</taxon>
        <taxon>Euteleostomi</taxon>
        <taxon>Actinopterygii</taxon>
        <taxon>Neopterygii</taxon>
        <taxon>Teleostei</taxon>
        <taxon>Neoteleostei</taxon>
        <taxon>Acanthomorphata</taxon>
        <taxon>Eupercaria</taxon>
        <taxon>Centrarchiformes</taxon>
        <taxon>Terapontoidei</taxon>
        <taxon>Terapontidae</taxon>
        <taxon>Scortum</taxon>
    </lineage>
</organism>
<accession>A0ACB8VUZ5</accession>
<evidence type="ECO:0000313" key="1">
    <source>
        <dbReference type="EMBL" id="KAI3359265.1"/>
    </source>
</evidence>
<keyword evidence="2" id="KW-1185">Reference proteome</keyword>
<proteinExistence type="predicted"/>
<protein>
    <submittedName>
        <fullName evidence="1">Uncharacterized protein</fullName>
    </submittedName>
</protein>
<name>A0ACB8VUZ5_9TELE</name>